<keyword evidence="3" id="KW-1185">Reference proteome</keyword>
<gene>
    <name evidence="2" type="ORF">dnm_041350</name>
</gene>
<evidence type="ECO:0000313" key="2">
    <source>
        <dbReference type="EMBL" id="QTA88094.1"/>
    </source>
</evidence>
<dbReference type="RefSeq" id="WP_207683013.1">
    <property type="nucleotide sequence ID" value="NZ_CP061800.1"/>
</dbReference>
<feature type="region of interest" description="Disordered" evidence="1">
    <location>
        <begin position="1"/>
        <end position="38"/>
    </location>
</feature>
<dbReference type="InterPro" id="IPR047589">
    <property type="entry name" value="DUF11_rpt"/>
</dbReference>
<sequence length="220" mass="23055">MSVSDGDTTTETGFALNVTTGPELRASAETSTGAGGTIPPGGSLRYVVSISNTGDRDAAGVTYTLPIPANTEYVAETAEAVIRSVLRISEKASNPLHDSDLMQIRWTGDIGAGETAEISFDLKVRPETSAGESVRIRETVSYDTDGDGVSDITRNTDETNEDAADSFAGIIVEGCLEGDVDENGIIDLRDAIRVMRTLIGTDAGEICAESDVDGDEKTGQ</sequence>
<accession>A0A975GNS9</accession>
<dbReference type="NCBIfam" id="TIGR01451">
    <property type="entry name" value="B_ant_repeat"/>
    <property type="match status" value="1"/>
</dbReference>
<organism evidence="2 3">
    <name type="scientific">Desulfonema magnum</name>
    <dbReference type="NCBI Taxonomy" id="45655"/>
    <lineage>
        <taxon>Bacteria</taxon>
        <taxon>Pseudomonadati</taxon>
        <taxon>Thermodesulfobacteriota</taxon>
        <taxon>Desulfobacteria</taxon>
        <taxon>Desulfobacterales</taxon>
        <taxon>Desulfococcaceae</taxon>
        <taxon>Desulfonema</taxon>
    </lineage>
</organism>
<evidence type="ECO:0000313" key="3">
    <source>
        <dbReference type="Proteomes" id="UP000663722"/>
    </source>
</evidence>
<proteinExistence type="predicted"/>
<name>A0A975GNS9_9BACT</name>
<dbReference type="AlphaFoldDB" id="A0A975GNS9"/>
<feature type="compositionally biased region" description="Polar residues" evidence="1">
    <location>
        <begin position="1"/>
        <end position="20"/>
    </location>
</feature>
<reference evidence="2" key="1">
    <citation type="journal article" date="2021" name="Microb. Physiol.">
        <title>Proteogenomic Insights into the Physiology of Marine, Sulfate-Reducing, Filamentous Desulfonema limicola and Desulfonema magnum.</title>
        <authorList>
            <person name="Schnaars V."/>
            <person name="Wohlbrand L."/>
            <person name="Scheve S."/>
            <person name="Hinrichs C."/>
            <person name="Reinhardt R."/>
            <person name="Rabus R."/>
        </authorList>
    </citation>
    <scope>NUCLEOTIDE SEQUENCE</scope>
    <source>
        <strain evidence="2">4be13</strain>
    </source>
</reference>
<dbReference type="EMBL" id="CP061800">
    <property type="protein sequence ID" value="QTA88094.1"/>
    <property type="molecule type" value="Genomic_DNA"/>
</dbReference>
<protein>
    <submittedName>
        <fullName evidence="2">DUF11</fullName>
    </submittedName>
</protein>
<dbReference type="KEGG" id="dmm:dnm_041350"/>
<dbReference type="Proteomes" id="UP000663722">
    <property type="component" value="Chromosome"/>
</dbReference>
<evidence type="ECO:0000256" key="1">
    <source>
        <dbReference type="SAM" id="MobiDB-lite"/>
    </source>
</evidence>